<dbReference type="InterPro" id="IPR023578">
    <property type="entry name" value="Ras_GEF_dom_sf"/>
</dbReference>
<dbReference type="EMBL" id="JASNQZ010000001">
    <property type="protein sequence ID" value="KAL0961108.1"/>
    <property type="molecule type" value="Genomic_DNA"/>
</dbReference>
<organism evidence="4 5">
    <name type="scientific">Hohenbuehelia grisea</name>
    <dbReference type="NCBI Taxonomy" id="104357"/>
    <lineage>
        <taxon>Eukaryota</taxon>
        <taxon>Fungi</taxon>
        <taxon>Dikarya</taxon>
        <taxon>Basidiomycota</taxon>
        <taxon>Agaricomycotina</taxon>
        <taxon>Agaricomycetes</taxon>
        <taxon>Agaricomycetidae</taxon>
        <taxon>Agaricales</taxon>
        <taxon>Pleurotineae</taxon>
        <taxon>Pleurotaceae</taxon>
        <taxon>Hohenbuehelia</taxon>
    </lineage>
</organism>
<dbReference type="Gene3D" id="1.10.840.10">
    <property type="entry name" value="Ras guanine-nucleotide exchange factors catalytic domain"/>
    <property type="match status" value="1"/>
</dbReference>
<evidence type="ECO:0000313" key="5">
    <source>
        <dbReference type="Proteomes" id="UP001556367"/>
    </source>
</evidence>
<gene>
    <name evidence="4" type="ORF">HGRIS_006084</name>
</gene>
<dbReference type="SMART" id="SM00147">
    <property type="entry name" value="RasGEF"/>
    <property type="match status" value="1"/>
</dbReference>
<proteinExistence type="predicted"/>
<accession>A0ABR3K1D0</accession>
<sequence length="228" mass="25919">MSLWVAGSVCNCPDRARRTSVVEFWIDLATELVSIRNFSGAFAVYIGVCKPSVNRMKQTLAHVDSSRKRRYLTLETMFDGFKNLAGYRSALGDAELPAIPLMSTFIHDLAATNALPTQLPLTAKGEDKTLINFGALRNISKTLQSMKACHMQYQYTPKPTLQDWLDQQIKPFQLSSKDEERLVNEFYDASKRHERRMTRLVNCNVWQHTLSVIVDDYAPALVAHDEFV</sequence>
<dbReference type="InterPro" id="IPR001895">
    <property type="entry name" value="RASGEF_cat_dom"/>
</dbReference>
<name>A0ABR3K1D0_9AGAR</name>
<evidence type="ECO:0000313" key="4">
    <source>
        <dbReference type="EMBL" id="KAL0961108.1"/>
    </source>
</evidence>
<keyword evidence="5" id="KW-1185">Reference proteome</keyword>
<evidence type="ECO:0000256" key="2">
    <source>
        <dbReference type="PROSITE-ProRule" id="PRU00168"/>
    </source>
</evidence>
<dbReference type="InterPro" id="IPR036964">
    <property type="entry name" value="RASGEF_cat_dom_sf"/>
</dbReference>
<dbReference type="InterPro" id="IPR008937">
    <property type="entry name" value="Ras-like_GEF"/>
</dbReference>
<evidence type="ECO:0000259" key="3">
    <source>
        <dbReference type="PROSITE" id="PS50009"/>
    </source>
</evidence>
<keyword evidence="1 2" id="KW-0344">Guanine-nucleotide releasing factor</keyword>
<protein>
    <recommendedName>
        <fullName evidence="3">Ras-GEF domain-containing protein</fullName>
    </recommendedName>
</protein>
<dbReference type="Proteomes" id="UP001556367">
    <property type="component" value="Unassembled WGS sequence"/>
</dbReference>
<dbReference type="SUPFAM" id="SSF48366">
    <property type="entry name" value="Ras GEF"/>
    <property type="match status" value="1"/>
</dbReference>
<comment type="caution">
    <text evidence="4">The sequence shown here is derived from an EMBL/GenBank/DDBJ whole genome shotgun (WGS) entry which is preliminary data.</text>
</comment>
<reference evidence="5" key="1">
    <citation type="submission" date="2024-06" db="EMBL/GenBank/DDBJ databases">
        <title>Multi-omics analyses provide insights into the biosynthesis of the anticancer antibiotic pleurotin in Hohenbuehelia grisea.</title>
        <authorList>
            <person name="Weaver J.A."/>
            <person name="Alberti F."/>
        </authorList>
    </citation>
    <scope>NUCLEOTIDE SEQUENCE [LARGE SCALE GENOMIC DNA]</scope>
    <source>
        <strain evidence="5">T-177</strain>
    </source>
</reference>
<dbReference type="Pfam" id="PF00617">
    <property type="entry name" value="RasGEF"/>
    <property type="match status" value="1"/>
</dbReference>
<evidence type="ECO:0000256" key="1">
    <source>
        <dbReference type="ARBA" id="ARBA00022658"/>
    </source>
</evidence>
<dbReference type="PROSITE" id="PS50009">
    <property type="entry name" value="RASGEF_CAT"/>
    <property type="match status" value="1"/>
</dbReference>
<dbReference type="PANTHER" id="PTHR23113:SF99">
    <property type="entry name" value="RASGEF DOMAIN-CONTAINING PROTEIN"/>
    <property type="match status" value="1"/>
</dbReference>
<feature type="domain" description="Ras-GEF" evidence="3">
    <location>
        <begin position="1"/>
        <end position="181"/>
    </location>
</feature>
<dbReference type="PANTHER" id="PTHR23113">
    <property type="entry name" value="GUANINE NUCLEOTIDE EXCHANGE FACTOR"/>
    <property type="match status" value="1"/>
</dbReference>